<evidence type="ECO:0000256" key="3">
    <source>
        <dbReference type="ARBA" id="ARBA00022723"/>
    </source>
</evidence>
<dbReference type="PROSITE" id="PS00211">
    <property type="entry name" value="ABC_TRANSPORTER_1"/>
    <property type="match status" value="2"/>
</dbReference>
<dbReference type="Gene3D" id="3.40.50.300">
    <property type="entry name" value="P-loop containing nucleotide triphosphate hydrolases"/>
    <property type="match status" value="2"/>
</dbReference>
<comment type="subcellular location">
    <subcellularLocation>
        <location evidence="1">Cytoplasm</location>
    </subcellularLocation>
</comment>
<keyword evidence="13" id="KW-0234">DNA repair</keyword>
<dbReference type="Gene3D" id="1.20.1580.10">
    <property type="entry name" value="ABC transporter ATPase like domain"/>
    <property type="match status" value="2"/>
</dbReference>
<dbReference type="InterPro" id="IPR003439">
    <property type="entry name" value="ABC_transporter-like_ATP-bd"/>
</dbReference>
<dbReference type="Pfam" id="PF17755">
    <property type="entry name" value="UvrA_DNA-bind"/>
    <property type="match status" value="1"/>
</dbReference>
<evidence type="ECO:0000256" key="14">
    <source>
        <dbReference type="ARBA" id="ARBA00038000"/>
    </source>
</evidence>
<evidence type="ECO:0000256" key="8">
    <source>
        <dbReference type="ARBA" id="ARBA00022771"/>
    </source>
</evidence>
<dbReference type="Gene3D" id="1.10.8.280">
    <property type="entry name" value="ABC transporter ATPase domain-like"/>
    <property type="match status" value="1"/>
</dbReference>
<dbReference type="Proteomes" id="UP000297853">
    <property type="component" value="Unassembled WGS sequence"/>
</dbReference>
<organism evidence="19 20">
    <name type="scientific">Cryobacterium sinapicolor</name>
    <dbReference type="NCBI Taxonomy" id="1259236"/>
    <lineage>
        <taxon>Bacteria</taxon>
        <taxon>Bacillati</taxon>
        <taxon>Actinomycetota</taxon>
        <taxon>Actinomycetes</taxon>
        <taxon>Micrococcales</taxon>
        <taxon>Microbacteriaceae</taxon>
        <taxon>Cryobacterium</taxon>
    </lineage>
</organism>
<dbReference type="InterPro" id="IPR003593">
    <property type="entry name" value="AAA+_ATPase"/>
</dbReference>
<dbReference type="InterPro" id="IPR017871">
    <property type="entry name" value="ABC_transporter-like_CS"/>
</dbReference>
<evidence type="ECO:0000256" key="1">
    <source>
        <dbReference type="ARBA" id="ARBA00004496"/>
    </source>
</evidence>
<protein>
    <recommendedName>
        <fullName evidence="15">UvrABC system protein A</fullName>
    </recommendedName>
    <alternativeName>
        <fullName evidence="16">Excinuclease ABC subunit A</fullName>
    </alternativeName>
</protein>
<evidence type="ECO:0000256" key="2">
    <source>
        <dbReference type="ARBA" id="ARBA00022490"/>
    </source>
</evidence>
<evidence type="ECO:0000256" key="10">
    <source>
        <dbReference type="ARBA" id="ARBA00022840"/>
    </source>
</evidence>
<keyword evidence="11" id="KW-0267">Excision nuclease</keyword>
<evidence type="ECO:0000256" key="11">
    <source>
        <dbReference type="ARBA" id="ARBA00022881"/>
    </source>
</evidence>
<feature type="compositionally biased region" description="Basic and acidic residues" evidence="17">
    <location>
        <begin position="633"/>
        <end position="642"/>
    </location>
</feature>
<keyword evidence="7" id="KW-0228">DNA excision</keyword>
<evidence type="ECO:0000256" key="16">
    <source>
        <dbReference type="ARBA" id="ARBA00042156"/>
    </source>
</evidence>
<dbReference type="PROSITE" id="PS50893">
    <property type="entry name" value="ABC_TRANSPORTER_2"/>
    <property type="match status" value="1"/>
</dbReference>
<keyword evidence="8" id="KW-0863">Zinc-finger</keyword>
<comment type="caution">
    <text evidence="19">The sequence shown here is derived from an EMBL/GenBank/DDBJ whole genome shotgun (WGS) entry which is preliminary data.</text>
</comment>
<keyword evidence="3" id="KW-0479">Metal-binding</keyword>
<evidence type="ECO:0000256" key="12">
    <source>
        <dbReference type="ARBA" id="ARBA00023125"/>
    </source>
</evidence>
<dbReference type="InterPro" id="IPR027417">
    <property type="entry name" value="P-loop_NTPase"/>
</dbReference>
<dbReference type="SUPFAM" id="SSF52540">
    <property type="entry name" value="P-loop containing nucleoside triphosphate hydrolases"/>
    <property type="match status" value="3"/>
</dbReference>
<keyword evidence="2" id="KW-0963">Cytoplasm</keyword>
<feature type="domain" description="ABC transporter" evidence="18">
    <location>
        <begin position="558"/>
        <end position="910"/>
    </location>
</feature>
<sequence>MYRVAREPHQPQPGIRPDARTRVDRMQPPLPSVGTTASTQAAPGNIVEPTPFTGFVQVRGARENNLRNVDVDVPRDAIVAFTGVSGSGKSSLAFGTIFAEAQRRFLESVAPYARRLIQQGHTPQVDEIAGLPPAVALQQRRGAPSSRSSVGTLTTLSNSLRMLYSRAGIYPTDAPRLESDSFSPNTVAGACPRCHGLGTAHTVTEATLVPDPTLSIRDGAIAAWPGAWQGKNLRDILITLGYDVDTAWRDLPREARDWILFTEEQPVVEVTPQRDRIAKPYQGRFWSAKSYVLHTLADSKSQSQRERALRFVESGPCPLCNGSGLTPAALAVTVAGRSIAELNLLPLTGLAELLRPTLLPGAGDGPAEPGAAPGAGDPHAAEPTEAAITLTRDLLARIEVLLELGLGYLSLGRATPTLSPGEMQRLRIATQLRSGLFGVIYVLDEPSAGLHPADAEPLLLVLEQLKASGNSVFVVEHNMDIVRRADWVVDVGPLAGAGGGAVLYSGPIAGLADVPESVTRQFLFPSAPEGEPEAEPVPTEPEAEPVPTAPEAPRPDALRTPDRWLGLHGVTRHNLRGVDATFPLGVLTAVTGVSGSGKSTLVSQVLADAVRLALHPDADASVASEPDEDADAADEKSGVAEPRARVDRISGLEAVGRLVRVDQKPIGRTPRSNLATYTGLFDAVRATFAATEEARSRGYGAGRFSFNVAGGRCETCLGEGSVSVGLLFLPGSYTPCPACQGSRYNPETLEVTYQGKSIAEVLGLSVEEAAGFLADVPAAARSLATLREVGLGYLRLGQPATELSGGEAQRIKLATELQRARRGHTMYLLDEPTTGLHPADVRLLLAQLGRLVDAGNTVIVVEHNLDVVAAADWVIDLGPAGGDAGGEIVATGTPDAVARHPRSRTAPYLARRLAGG</sequence>
<keyword evidence="5" id="KW-0547">Nucleotide-binding</keyword>
<dbReference type="InterPro" id="IPR041552">
    <property type="entry name" value="UvrA_DNA-bd"/>
</dbReference>
<dbReference type="PANTHER" id="PTHR43152:SF1">
    <property type="entry name" value="UVRA PROTEIN"/>
    <property type="match status" value="1"/>
</dbReference>
<accession>A0ABY2JG45</accession>
<feature type="compositionally biased region" description="Polar residues" evidence="17">
    <location>
        <begin position="33"/>
        <end position="42"/>
    </location>
</feature>
<dbReference type="PANTHER" id="PTHR43152">
    <property type="entry name" value="UVRABC SYSTEM PROTEIN A"/>
    <property type="match status" value="1"/>
</dbReference>
<evidence type="ECO:0000256" key="5">
    <source>
        <dbReference type="ARBA" id="ARBA00022741"/>
    </source>
</evidence>
<keyword evidence="6" id="KW-0227">DNA damage</keyword>
<feature type="region of interest" description="Disordered" evidence="17">
    <location>
        <begin position="1"/>
        <end position="45"/>
    </location>
</feature>
<proteinExistence type="inferred from homology"/>
<feature type="region of interest" description="Disordered" evidence="17">
    <location>
        <begin position="618"/>
        <end position="642"/>
    </location>
</feature>
<keyword evidence="9" id="KW-0862">Zinc</keyword>
<evidence type="ECO:0000256" key="13">
    <source>
        <dbReference type="ARBA" id="ARBA00023204"/>
    </source>
</evidence>
<evidence type="ECO:0000256" key="9">
    <source>
        <dbReference type="ARBA" id="ARBA00022833"/>
    </source>
</evidence>
<gene>
    <name evidence="19" type="ORF">E3T28_05475</name>
</gene>
<evidence type="ECO:0000256" key="15">
    <source>
        <dbReference type="ARBA" id="ARBA00039316"/>
    </source>
</evidence>
<evidence type="ECO:0000256" key="6">
    <source>
        <dbReference type="ARBA" id="ARBA00022763"/>
    </source>
</evidence>
<evidence type="ECO:0000256" key="7">
    <source>
        <dbReference type="ARBA" id="ARBA00022769"/>
    </source>
</evidence>
<evidence type="ECO:0000256" key="4">
    <source>
        <dbReference type="ARBA" id="ARBA00022737"/>
    </source>
</evidence>
<keyword evidence="12" id="KW-0238">DNA-binding</keyword>
<dbReference type="SMART" id="SM00382">
    <property type="entry name" value="AAA"/>
    <property type="match status" value="2"/>
</dbReference>
<keyword evidence="10" id="KW-0067">ATP-binding</keyword>
<evidence type="ECO:0000259" key="18">
    <source>
        <dbReference type="PROSITE" id="PS50893"/>
    </source>
</evidence>
<comment type="similarity">
    <text evidence="14">Belongs to the ABC transporter superfamily. UvrA family.</text>
</comment>
<feature type="compositionally biased region" description="Low complexity" evidence="17">
    <location>
        <begin position="365"/>
        <end position="381"/>
    </location>
</feature>
<dbReference type="EMBL" id="SOGQ01000025">
    <property type="protein sequence ID" value="TFD02539.1"/>
    <property type="molecule type" value="Genomic_DNA"/>
</dbReference>
<feature type="region of interest" description="Disordered" evidence="17">
    <location>
        <begin position="360"/>
        <end position="381"/>
    </location>
</feature>
<keyword evidence="4" id="KW-0677">Repeat</keyword>
<reference evidence="19 20" key="1">
    <citation type="submission" date="2019-03" db="EMBL/GenBank/DDBJ databases">
        <title>Genomics of glacier-inhabiting Cryobacterium strains.</title>
        <authorList>
            <person name="Liu Q."/>
            <person name="Xin Y.-H."/>
        </authorList>
    </citation>
    <scope>NUCLEOTIDE SEQUENCE [LARGE SCALE GENOMIC DNA]</scope>
    <source>
        <strain evidence="19 20">TMT1-23-1</strain>
    </source>
</reference>
<keyword evidence="20" id="KW-1185">Reference proteome</keyword>
<evidence type="ECO:0000313" key="20">
    <source>
        <dbReference type="Proteomes" id="UP000297853"/>
    </source>
</evidence>
<evidence type="ECO:0000313" key="19">
    <source>
        <dbReference type="EMBL" id="TFD02539.1"/>
    </source>
</evidence>
<feature type="region of interest" description="Disordered" evidence="17">
    <location>
        <begin position="526"/>
        <end position="561"/>
    </location>
</feature>
<evidence type="ECO:0000256" key="17">
    <source>
        <dbReference type="SAM" id="MobiDB-lite"/>
    </source>
</evidence>
<name>A0ABY2JG45_9MICO</name>